<evidence type="ECO:0000313" key="7">
    <source>
        <dbReference type="EMBL" id="RGW55750.1"/>
    </source>
</evidence>
<evidence type="ECO:0000256" key="1">
    <source>
        <dbReference type="ARBA" id="ARBA00011073"/>
    </source>
</evidence>
<dbReference type="InterPro" id="IPR036852">
    <property type="entry name" value="Peptidase_S8/S53_dom_sf"/>
</dbReference>
<comment type="caution">
    <text evidence="7">The sequence shown here is derived from an EMBL/GenBank/DDBJ whole genome shotgun (WGS) entry which is preliminary data.</text>
</comment>
<evidence type="ECO:0000256" key="3">
    <source>
        <dbReference type="ARBA" id="ARBA00022801"/>
    </source>
</evidence>
<keyword evidence="2 5" id="KW-0645">Protease</keyword>
<feature type="domain" description="Peptidase S8/S53" evidence="6">
    <location>
        <begin position="22"/>
        <end position="274"/>
    </location>
</feature>
<evidence type="ECO:0000256" key="5">
    <source>
        <dbReference type="PROSITE-ProRule" id="PRU01240"/>
    </source>
</evidence>
<dbReference type="InterPro" id="IPR000209">
    <property type="entry name" value="Peptidase_S8/S53_dom"/>
</dbReference>
<dbReference type="PRINTS" id="PR00723">
    <property type="entry name" value="SUBTILISIN"/>
</dbReference>
<dbReference type="PANTHER" id="PTHR43806">
    <property type="entry name" value="PEPTIDASE S8"/>
    <property type="match status" value="1"/>
</dbReference>
<keyword evidence="4 5" id="KW-0720">Serine protease</keyword>
<dbReference type="Pfam" id="PF00082">
    <property type="entry name" value="Peptidase_S8"/>
    <property type="match status" value="1"/>
</dbReference>
<accession>A0A395XSR1</accession>
<dbReference type="InterPro" id="IPR015500">
    <property type="entry name" value="Peptidase_S8_subtilisin-rel"/>
</dbReference>
<dbReference type="PROSITE" id="PS00136">
    <property type="entry name" value="SUBTILASE_ASP"/>
    <property type="match status" value="1"/>
</dbReference>
<dbReference type="SUPFAM" id="SSF52743">
    <property type="entry name" value="Subtilisin-like"/>
    <property type="match status" value="1"/>
</dbReference>
<dbReference type="PANTHER" id="PTHR43806:SF65">
    <property type="entry name" value="SERINE PROTEASE APRX"/>
    <property type="match status" value="1"/>
</dbReference>
<protein>
    <submittedName>
        <fullName evidence="7">Peptidase S8</fullName>
    </submittedName>
</protein>
<dbReference type="EMBL" id="QSAJ01000002">
    <property type="protein sequence ID" value="RGW55750.1"/>
    <property type="molecule type" value="Genomic_DNA"/>
</dbReference>
<dbReference type="RefSeq" id="WP_119195544.1">
    <property type="nucleotide sequence ID" value="NZ_JAAIOE010000001.1"/>
</dbReference>
<evidence type="ECO:0000259" key="6">
    <source>
        <dbReference type="Pfam" id="PF00082"/>
    </source>
</evidence>
<sequence>MDRVKKMVHYWCDDIKKAGLTGKGVTVAVLDTGLAPHPDFKSRVVGWRDCIYRKEKCYDDNGHGTHVAGILGGSGQMSGGILSGIAPLCRFVIVKVLDQKGEANVASILAGLKWVEMNHRKYKIRIVNLSAGAGKNLESGKEKMLIEAVEHLWDLGLAVVVSSGNNGPGEGTIAIPGNSRKVITVGAVKTEKAEKRSCSGAGPTKECVVKPDVIAPGYQIISCNSQIHGKKDAYTVKSGSSMATPVVSGAVALLMEKYPEITNVEVKLRLRETCIHLPGAGEQGWGMLNIRDFLKL</sequence>
<dbReference type="GO" id="GO:0006508">
    <property type="term" value="P:proteolysis"/>
    <property type="evidence" value="ECO:0007669"/>
    <property type="project" value="UniProtKB-KW"/>
</dbReference>
<reference evidence="7 8" key="1">
    <citation type="submission" date="2018-08" db="EMBL/GenBank/DDBJ databases">
        <title>A genome reference for cultivated species of the human gut microbiota.</title>
        <authorList>
            <person name="Zou Y."/>
            <person name="Xue W."/>
            <person name="Luo G."/>
        </authorList>
    </citation>
    <scope>NUCLEOTIDE SEQUENCE [LARGE SCALE GENOMIC DNA]</scope>
    <source>
        <strain evidence="7 8">AF12-11</strain>
    </source>
</reference>
<dbReference type="CDD" id="cd07487">
    <property type="entry name" value="Peptidases_S8_1"/>
    <property type="match status" value="1"/>
</dbReference>
<dbReference type="PROSITE" id="PS51892">
    <property type="entry name" value="SUBTILASE"/>
    <property type="match status" value="1"/>
</dbReference>
<keyword evidence="3 5" id="KW-0378">Hydrolase</keyword>
<dbReference type="PROSITE" id="PS00137">
    <property type="entry name" value="SUBTILASE_HIS"/>
    <property type="match status" value="1"/>
</dbReference>
<dbReference type="GO" id="GO:0004252">
    <property type="term" value="F:serine-type endopeptidase activity"/>
    <property type="evidence" value="ECO:0007669"/>
    <property type="project" value="UniProtKB-UniRule"/>
</dbReference>
<dbReference type="Proteomes" id="UP000266376">
    <property type="component" value="Unassembled WGS sequence"/>
</dbReference>
<gene>
    <name evidence="7" type="ORF">DWV67_01410</name>
</gene>
<dbReference type="Gene3D" id="3.40.50.200">
    <property type="entry name" value="Peptidase S8/S53 domain"/>
    <property type="match status" value="1"/>
</dbReference>
<evidence type="ECO:0000313" key="8">
    <source>
        <dbReference type="Proteomes" id="UP000266376"/>
    </source>
</evidence>
<organism evidence="7 8">
    <name type="scientific">Dorea formicigenerans</name>
    <dbReference type="NCBI Taxonomy" id="39486"/>
    <lineage>
        <taxon>Bacteria</taxon>
        <taxon>Bacillati</taxon>
        <taxon>Bacillota</taxon>
        <taxon>Clostridia</taxon>
        <taxon>Lachnospirales</taxon>
        <taxon>Lachnospiraceae</taxon>
        <taxon>Dorea</taxon>
    </lineage>
</organism>
<proteinExistence type="inferred from homology"/>
<feature type="active site" description="Charge relay system" evidence="5">
    <location>
        <position position="31"/>
    </location>
</feature>
<dbReference type="AlphaFoldDB" id="A0A395XSR1"/>
<feature type="active site" description="Charge relay system" evidence="5">
    <location>
        <position position="63"/>
    </location>
</feature>
<comment type="similarity">
    <text evidence="1 5">Belongs to the peptidase S8 family.</text>
</comment>
<dbReference type="InterPro" id="IPR022398">
    <property type="entry name" value="Peptidase_S8_His-AS"/>
</dbReference>
<dbReference type="InterPro" id="IPR023827">
    <property type="entry name" value="Peptidase_S8_Asp-AS"/>
</dbReference>
<name>A0A395XSR1_9FIRM</name>
<dbReference type="InterPro" id="IPR050131">
    <property type="entry name" value="Peptidase_S8_subtilisin-like"/>
</dbReference>
<feature type="active site" description="Charge relay system" evidence="5">
    <location>
        <position position="241"/>
    </location>
</feature>
<evidence type="ECO:0000256" key="4">
    <source>
        <dbReference type="ARBA" id="ARBA00022825"/>
    </source>
</evidence>
<evidence type="ECO:0000256" key="2">
    <source>
        <dbReference type="ARBA" id="ARBA00022670"/>
    </source>
</evidence>